<proteinExistence type="evidence at transcript level"/>
<evidence type="ECO:0000313" key="2">
    <source>
        <dbReference type="EMBL" id="AES11226.1"/>
    </source>
</evidence>
<dbReference type="AlphaFoldDB" id="G9L247"/>
<accession>G9L247</accession>
<evidence type="ECO:0000256" key="1">
    <source>
        <dbReference type="SAM" id="MobiDB-lite"/>
    </source>
</evidence>
<name>G9L247_MUSPF</name>
<feature type="region of interest" description="Disordered" evidence="1">
    <location>
        <begin position="1"/>
        <end position="67"/>
    </location>
</feature>
<feature type="non-terminal residue" evidence="2">
    <location>
        <position position="67"/>
    </location>
</feature>
<reference evidence="2" key="1">
    <citation type="journal article" date="2013" name="J. Virol.">
        <title>Sequencing, annotation, and characterization of the influenza ferret infectome.</title>
        <authorList>
            <person name="Leon A.J."/>
            <person name="Banner D."/>
            <person name="Xu L."/>
            <person name="Ran L."/>
            <person name="Peng Z."/>
            <person name="Yi K."/>
            <person name="Chen C."/>
            <person name="Xu F."/>
            <person name="Huang J."/>
            <person name="Zhao Z."/>
            <person name="Lin Z."/>
            <person name="Huang S.H."/>
            <person name="Fang Y."/>
            <person name="Kelvin A.A."/>
            <person name="Ross T.M."/>
            <person name="Farooqui A."/>
            <person name="Kelvin D.J."/>
        </authorList>
    </citation>
    <scope>NUCLEOTIDE SEQUENCE</scope>
    <source>
        <tissue evidence="2">Lungs</tissue>
    </source>
</reference>
<protein>
    <submittedName>
        <fullName evidence="2">Uncharacterized protein</fullName>
    </submittedName>
</protein>
<sequence length="67" mass="7420">GSQVPRELIAGQRHKAHLPSSGDDVWTPGEPFQHFQTPEPCQQPVLLSPDSRLAPQPRRDPGQQSQT</sequence>
<dbReference type="EMBL" id="JP022628">
    <property type="protein sequence ID" value="AES11226.1"/>
    <property type="molecule type" value="mRNA"/>
</dbReference>
<feature type="non-terminal residue" evidence="2">
    <location>
        <position position="1"/>
    </location>
</feature>
<organism evidence="2">
    <name type="scientific">Mustela putorius furo</name>
    <name type="common">European domestic ferret</name>
    <name type="synonym">Mustela furo</name>
    <dbReference type="NCBI Taxonomy" id="9669"/>
    <lineage>
        <taxon>Eukaryota</taxon>
        <taxon>Metazoa</taxon>
        <taxon>Chordata</taxon>
        <taxon>Craniata</taxon>
        <taxon>Vertebrata</taxon>
        <taxon>Euteleostomi</taxon>
        <taxon>Mammalia</taxon>
        <taxon>Eutheria</taxon>
        <taxon>Laurasiatheria</taxon>
        <taxon>Carnivora</taxon>
        <taxon>Caniformia</taxon>
        <taxon>Musteloidea</taxon>
        <taxon>Mustelidae</taxon>
        <taxon>Mustelinae</taxon>
        <taxon>Mustela</taxon>
    </lineage>
</organism>